<dbReference type="Gene3D" id="3.90.1150.10">
    <property type="entry name" value="Aspartate Aminotransferase, domain 1"/>
    <property type="match status" value="1"/>
</dbReference>
<name>A0A2A5RPV9_9LACT</name>
<comment type="subunit">
    <text evidence="11">Homodimer.</text>
</comment>
<evidence type="ECO:0000256" key="7">
    <source>
        <dbReference type="ARBA" id="ARBA00022898"/>
    </source>
</evidence>
<comment type="caution">
    <text evidence="13">The sequence shown here is derived from an EMBL/GenBank/DDBJ whole genome shotgun (WGS) entry which is preliminary data.</text>
</comment>
<evidence type="ECO:0000256" key="9">
    <source>
        <dbReference type="ARBA" id="ARBA00047630"/>
    </source>
</evidence>
<organism evidence="13 14">
    <name type="scientific">Lactococcus fujiensis JCM 16395</name>
    <dbReference type="NCBI Taxonomy" id="1291764"/>
    <lineage>
        <taxon>Bacteria</taxon>
        <taxon>Bacillati</taxon>
        <taxon>Bacillota</taxon>
        <taxon>Bacilli</taxon>
        <taxon>Lactobacillales</taxon>
        <taxon>Streptococcaceae</taxon>
        <taxon>Lactococcus</taxon>
    </lineage>
</organism>
<keyword evidence="14" id="KW-1185">Reference proteome</keyword>
<comment type="catalytic activity">
    <reaction evidence="9 11">
        <text>4-(phosphooxy)-L-threonine + 2-oxoglutarate = (R)-3-hydroxy-2-oxo-4-phosphooxybutanoate + L-glutamate</text>
        <dbReference type="Rhea" id="RHEA:16573"/>
        <dbReference type="ChEBI" id="CHEBI:16810"/>
        <dbReference type="ChEBI" id="CHEBI:29985"/>
        <dbReference type="ChEBI" id="CHEBI:58452"/>
        <dbReference type="ChEBI" id="CHEBI:58538"/>
        <dbReference type="EC" id="2.6.1.52"/>
    </reaction>
</comment>
<comment type="caution">
    <text evidence="11">Lacks conserved residue(s) required for the propagation of feature annotation.</text>
</comment>
<dbReference type="SUPFAM" id="SSF53383">
    <property type="entry name" value="PLP-dependent transferases"/>
    <property type="match status" value="1"/>
</dbReference>
<dbReference type="InterPro" id="IPR015422">
    <property type="entry name" value="PyrdxlP-dep_Trfase_small"/>
</dbReference>
<dbReference type="UniPathway" id="UPA00135">
    <property type="reaction ID" value="UER00197"/>
</dbReference>
<feature type="domain" description="Aminotransferase class V" evidence="12">
    <location>
        <begin position="2"/>
        <end position="350"/>
    </location>
</feature>
<comment type="similarity">
    <text evidence="3 11">Belongs to the class-V pyridoxal-phosphate-dependent aminotransferase family. SerC subfamily.</text>
</comment>
<feature type="binding site" evidence="11">
    <location>
        <begin position="238"/>
        <end position="239"/>
    </location>
    <ligand>
        <name>pyridoxal 5'-phosphate</name>
        <dbReference type="ChEBI" id="CHEBI:597326"/>
    </ligand>
</feature>
<dbReference type="RefSeq" id="WP_096816908.1">
    <property type="nucleotide sequence ID" value="NZ_JXJU01000001.1"/>
</dbReference>
<feature type="binding site" evidence="11">
    <location>
        <begin position="74"/>
        <end position="75"/>
    </location>
    <ligand>
        <name>pyridoxal 5'-phosphate</name>
        <dbReference type="ChEBI" id="CHEBI:597326"/>
    </ligand>
</feature>
<evidence type="ECO:0000256" key="6">
    <source>
        <dbReference type="ARBA" id="ARBA00022679"/>
    </source>
</evidence>
<dbReference type="GO" id="GO:0004648">
    <property type="term" value="F:O-phospho-L-serine:2-oxoglutarate aminotransferase activity"/>
    <property type="evidence" value="ECO:0007669"/>
    <property type="project" value="UniProtKB-UniRule"/>
</dbReference>
<dbReference type="PANTHER" id="PTHR43247:SF1">
    <property type="entry name" value="PHOSPHOSERINE AMINOTRANSFERASE"/>
    <property type="match status" value="1"/>
</dbReference>
<dbReference type="GO" id="GO:0030170">
    <property type="term" value="F:pyridoxal phosphate binding"/>
    <property type="evidence" value="ECO:0007669"/>
    <property type="project" value="UniProtKB-UniRule"/>
</dbReference>
<accession>A0A2A5RPV9</accession>
<comment type="pathway">
    <text evidence="2 11">Amino-acid biosynthesis; L-serine biosynthesis; L-serine from 3-phospho-D-glycerate: step 2/3.</text>
</comment>
<evidence type="ECO:0000256" key="1">
    <source>
        <dbReference type="ARBA" id="ARBA00003483"/>
    </source>
</evidence>
<gene>
    <name evidence="11" type="primary">serC</name>
    <name evidence="13" type="ORF">RT41_GL000226</name>
</gene>
<sequence>MVYNFAAGPSVLPQEALLKAQAELLDYAGSGMSVMELTHRGKEFTAIIEHAEETLRELMHIPDNYQVLFLQGGASTQFTMVPLNLAVGKKAYYVESGSFGKKAFTEAVKLSHFIPFEPISLGSTESQNYNHLVQFDASEIDSDAAYVHVTLNNTIEGTTIYELPDTNGVPLVGDMSSDILAFDYEVEKFALIYAGAQKNIGPAGMTVVIVRNDLLTDKEILSSMMDYRILAKNHSLYNTPPTFGIYMSDLVFEWVKAQGGVKAMAEKNLKKSALLYEYIDSTEFYKSPVINKNERSLCNIPFSCGDKVKDDKFIEQADRAGFKNIKGHRSVGGMRASLYNAFPFEGVEALVDFMKKFEEENDL</sequence>
<evidence type="ECO:0000256" key="8">
    <source>
        <dbReference type="ARBA" id="ARBA00023299"/>
    </source>
</evidence>
<dbReference type="NCBIfam" id="TIGR01364">
    <property type="entry name" value="serC_1"/>
    <property type="match status" value="1"/>
</dbReference>
<feature type="binding site" evidence="11">
    <location>
        <position position="99"/>
    </location>
    <ligand>
        <name>pyridoxal 5'-phosphate</name>
        <dbReference type="ChEBI" id="CHEBI:597326"/>
    </ligand>
</feature>
<reference evidence="13 14" key="1">
    <citation type="submission" date="2014-12" db="EMBL/GenBank/DDBJ databases">
        <title>Draft genome sequences of 10 type strains of Lactococcus.</title>
        <authorList>
            <person name="Sun Z."/>
            <person name="Zhong Z."/>
            <person name="Liu W."/>
            <person name="Zhang W."/>
            <person name="Zhang H."/>
        </authorList>
    </citation>
    <scope>NUCLEOTIDE SEQUENCE [LARGE SCALE GENOMIC DNA]</scope>
    <source>
        <strain evidence="13 14">JCM 16395</strain>
    </source>
</reference>
<feature type="binding site" evidence="11">
    <location>
        <position position="174"/>
    </location>
    <ligand>
        <name>pyridoxal 5'-phosphate</name>
        <dbReference type="ChEBI" id="CHEBI:597326"/>
    </ligand>
</feature>
<dbReference type="STRING" id="1291764.GCA_001311235_00262"/>
<evidence type="ECO:0000256" key="11">
    <source>
        <dbReference type="HAMAP-Rule" id="MF_00160"/>
    </source>
</evidence>
<dbReference type="InterPro" id="IPR000192">
    <property type="entry name" value="Aminotrans_V_dom"/>
</dbReference>
<keyword evidence="4 11" id="KW-0032">Aminotransferase</keyword>
<dbReference type="InterPro" id="IPR015421">
    <property type="entry name" value="PyrdxlP-dep_Trfase_major"/>
</dbReference>
<evidence type="ECO:0000256" key="4">
    <source>
        <dbReference type="ARBA" id="ARBA00022576"/>
    </source>
</evidence>
<protein>
    <recommendedName>
        <fullName evidence="11">Phosphoserine aminotransferase</fullName>
        <ecNumber evidence="11">2.6.1.52</ecNumber>
    </recommendedName>
    <alternativeName>
        <fullName evidence="11">Phosphohydroxythreonine aminotransferase</fullName>
        <shortName evidence="11">PSAT</shortName>
    </alternativeName>
</protein>
<evidence type="ECO:0000256" key="10">
    <source>
        <dbReference type="ARBA" id="ARBA00049007"/>
    </source>
</evidence>
<evidence type="ECO:0000256" key="3">
    <source>
        <dbReference type="ARBA" id="ARBA00006904"/>
    </source>
</evidence>
<dbReference type="GO" id="GO:0006564">
    <property type="term" value="P:L-serine biosynthetic process"/>
    <property type="evidence" value="ECO:0007669"/>
    <property type="project" value="UniProtKB-UniRule"/>
</dbReference>
<evidence type="ECO:0000313" key="14">
    <source>
        <dbReference type="Proteomes" id="UP000218181"/>
    </source>
</evidence>
<dbReference type="PANTHER" id="PTHR43247">
    <property type="entry name" value="PHOSPHOSERINE AMINOTRANSFERASE"/>
    <property type="match status" value="1"/>
</dbReference>
<comment type="catalytic activity">
    <reaction evidence="10 11">
        <text>O-phospho-L-serine + 2-oxoglutarate = 3-phosphooxypyruvate + L-glutamate</text>
        <dbReference type="Rhea" id="RHEA:14329"/>
        <dbReference type="ChEBI" id="CHEBI:16810"/>
        <dbReference type="ChEBI" id="CHEBI:18110"/>
        <dbReference type="ChEBI" id="CHEBI:29985"/>
        <dbReference type="ChEBI" id="CHEBI:57524"/>
        <dbReference type="EC" id="2.6.1.52"/>
    </reaction>
</comment>
<comment type="subcellular location">
    <subcellularLocation>
        <location evidence="11">Cytoplasm</location>
    </subcellularLocation>
</comment>
<dbReference type="InterPro" id="IPR022278">
    <property type="entry name" value="Pser_aminoTfrase"/>
</dbReference>
<evidence type="ECO:0000256" key="5">
    <source>
        <dbReference type="ARBA" id="ARBA00022605"/>
    </source>
</evidence>
<dbReference type="AlphaFoldDB" id="A0A2A5RPV9"/>
<dbReference type="InterPro" id="IPR015424">
    <property type="entry name" value="PyrdxlP-dep_Trfase"/>
</dbReference>
<keyword evidence="7 11" id="KW-0663">Pyridoxal phosphate</keyword>
<dbReference type="Proteomes" id="UP000218181">
    <property type="component" value="Unassembled WGS sequence"/>
</dbReference>
<dbReference type="GO" id="GO:0005737">
    <property type="term" value="C:cytoplasm"/>
    <property type="evidence" value="ECO:0007669"/>
    <property type="project" value="UniProtKB-SubCell"/>
</dbReference>
<proteinExistence type="inferred from homology"/>
<evidence type="ECO:0000313" key="13">
    <source>
        <dbReference type="EMBL" id="PCS01462.1"/>
    </source>
</evidence>
<comment type="function">
    <text evidence="1 11">Catalyzes the reversible conversion of 3-phosphohydroxypyruvate to phosphoserine and of 3-hydroxy-2-oxo-4-phosphonooxybutanoate to phosphohydroxythreonine.</text>
</comment>
<dbReference type="HAMAP" id="MF_00160">
    <property type="entry name" value="SerC_aminotrans_5"/>
    <property type="match status" value="1"/>
</dbReference>
<keyword evidence="6 11" id="KW-0808">Transferase</keyword>
<dbReference type="EC" id="2.6.1.52" evidence="11"/>
<feature type="binding site" evidence="11">
    <location>
        <position position="197"/>
    </location>
    <ligand>
        <name>pyridoxal 5'-phosphate</name>
        <dbReference type="ChEBI" id="CHEBI:597326"/>
    </ligand>
</feature>
<evidence type="ECO:0000256" key="2">
    <source>
        <dbReference type="ARBA" id="ARBA00005099"/>
    </source>
</evidence>
<keyword evidence="5 11" id="KW-0028">Amino-acid biosynthesis</keyword>
<comment type="cofactor">
    <cofactor evidence="11">
        <name>pyridoxal 5'-phosphate</name>
        <dbReference type="ChEBI" id="CHEBI:597326"/>
    </cofactor>
    <text evidence="11">Binds 1 pyridoxal phosphate per subunit.</text>
</comment>
<keyword evidence="11" id="KW-0963">Cytoplasm</keyword>
<evidence type="ECO:0000259" key="12">
    <source>
        <dbReference type="Pfam" id="PF00266"/>
    </source>
</evidence>
<feature type="binding site" evidence="11">
    <location>
        <position position="154"/>
    </location>
    <ligand>
        <name>pyridoxal 5'-phosphate</name>
        <dbReference type="ChEBI" id="CHEBI:597326"/>
    </ligand>
</feature>
<dbReference type="FunFam" id="3.40.640.10:FF:000010">
    <property type="entry name" value="Phosphoserine aminotransferase"/>
    <property type="match status" value="1"/>
</dbReference>
<feature type="binding site" evidence="11">
    <location>
        <position position="40"/>
    </location>
    <ligand>
        <name>L-glutamate</name>
        <dbReference type="ChEBI" id="CHEBI:29985"/>
    </ligand>
</feature>
<dbReference type="EMBL" id="JXJU01000001">
    <property type="protein sequence ID" value="PCS01462.1"/>
    <property type="molecule type" value="Genomic_DNA"/>
</dbReference>
<keyword evidence="8 11" id="KW-0718">Serine biosynthesis</keyword>
<dbReference type="FunFam" id="3.90.1150.10:FF:000006">
    <property type="entry name" value="Phosphoserine aminotransferase"/>
    <property type="match status" value="1"/>
</dbReference>
<dbReference type="NCBIfam" id="NF003764">
    <property type="entry name" value="PRK05355.1"/>
    <property type="match status" value="1"/>
</dbReference>
<feature type="modified residue" description="N6-(pyridoxal phosphate)lysine" evidence="11">
    <location>
        <position position="198"/>
    </location>
</feature>
<dbReference type="OrthoDB" id="9809412at2"/>
<dbReference type="Gene3D" id="3.40.640.10">
    <property type="entry name" value="Type I PLP-dependent aspartate aminotransferase-like (Major domain)"/>
    <property type="match status" value="1"/>
</dbReference>
<dbReference type="PIRSF" id="PIRSF000525">
    <property type="entry name" value="SerC"/>
    <property type="match status" value="1"/>
</dbReference>
<dbReference type="Pfam" id="PF00266">
    <property type="entry name" value="Aminotran_5"/>
    <property type="match status" value="1"/>
</dbReference>